<sequence length="42" mass="4561">MTTGFLPNYIETCNLFGLVRTCVDSLLRGLGPSQVDMSAIRA</sequence>
<dbReference type="AlphaFoldDB" id="A0A8J2KSS6"/>
<dbReference type="EMBL" id="CAJVCH010432825">
    <property type="protein sequence ID" value="CAG7818867.1"/>
    <property type="molecule type" value="Genomic_DNA"/>
</dbReference>
<reference evidence="1" key="1">
    <citation type="submission" date="2021-06" db="EMBL/GenBank/DDBJ databases">
        <authorList>
            <person name="Hodson N. C."/>
            <person name="Mongue J. A."/>
            <person name="Jaron S. K."/>
        </authorList>
    </citation>
    <scope>NUCLEOTIDE SEQUENCE</scope>
</reference>
<gene>
    <name evidence="1" type="ORF">AFUS01_LOCUS29345</name>
</gene>
<comment type="caution">
    <text evidence="1">The sequence shown here is derived from an EMBL/GenBank/DDBJ whole genome shotgun (WGS) entry which is preliminary data.</text>
</comment>
<protein>
    <submittedName>
        <fullName evidence="1">Uncharacterized protein</fullName>
    </submittedName>
</protein>
<accession>A0A8J2KSS6</accession>
<organism evidence="1 2">
    <name type="scientific">Allacma fusca</name>
    <dbReference type="NCBI Taxonomy" id="39272"/>
    <lineage>
        <taxon>Eukaryota</taxon>
        <taxon>Metazoa</taxon>
        <taxon>Ecdysozoa</taxon>
        <taxon>Arthropoda</taxon>
        <taxon>Hexapoda</taxon>
        <taxon>Collembola</taxon>
        <taxon>Symphypleona</taxon>
        <taxon>Sminthuridae</taxon>
        <taxon>Allacma</taxon>
    </lineage>
</organism>
<evidence type="ECO:0000313" key="2">
    <source>
        <dbReference type="Proteomes" id="UP000708208"/>
    </source>
</evidence>
<name>A0A8J2KSS6_9HEXA</name>
<evidence type="ECO:0000313" key="1">
    <source>
        <dbReference type="EMBL" id="CAG7818867.1"/>
    </source>
</evidence>
<proteinExistence type="predicted"/>
<keyword evidence="2" id="KW-1185">Reference proteome</keyword>
<dbReference type="Proteomes" id="UP000708208">
    <property type="component" value="Unassembled WGS sequence"/>
</dbReference>
<feature type="non-terminal residue" evidence="1">
    <location>
        <position position="42"/>
    </location>
</feature>